<dbReference type="SMART" id="SM00220">
    <property type="entry name" value="S_TKc"/>
    <property type="match status" value="1"/>
</dbReference>
<dbReference type="SUPFAM" id="SSF56112">
    <property type="entry name" value="Protein kinase-like (PK-like)"/>
    <property type="match status" value="1"/>
</dbReference>
<dbReference type="PROSITE" id="PS50011">
    <property type="entry name" value="PROTEIN_KINASE_DOM"/>
    <property type="match status" value="1"/>
</dbReference>
<keyword evidence="3" id="KW-1185">Reference proteome</keyword>
<evidence type="ECO:0000313" key="3">
    <source>
        <dbReference type="Proteomes" id="UP000284842"/>
    </source>
</evidence>
<dbReference type="OrthoDB" id="3224178at2759"/>
<organism evidence="2 3">
    <name type="scientific">Panaeolus cyanescens</name>
    <dbReference type="NCBI Taxonomy" id="181874"/>
    <lineage>
        <taxon>Eukaryota</taxon>
        <taxon>Fungi</taxon>
        <taxon>Dikarya</taxon>
        <taxon>Basidiomycota</taxon>
        <taxon>Agaricomycotina</taxon>
        <taxon>Agaricomycetes</taxon>
        <taxon>Agaricomycetidae</taxon>
        <taxon>Agaricales</taxon>
        <taxon>Agaricineae</taxon>
        <taxon>Galeropsidaceae</taxon>
        <taxon>Panaeolus</taxon>
    </lineage>
</organism>
<dbReference type="AlphaFoldDB" id="A0A409WKX4"/>
<proteinExistence type="predicted"/>
<sequence length="407" mass="48152">MLLPIVATTSFILICIYVDLGLPKLRRLTNLHLHLVWRLRSVLHCHPLPRQLAGWQPTPLSYDDQDQFAREMFEIQSYWLYLDTFFHLKGYRIFKPVDGNFHERKWLNLVPGPHEESKRSKGRRRSDYPYARKGYPDDYPMQFFFSSPRVWPARDVDGNDLIIRLVSDDQCSDELRIWRRLHSPGVKNHPRNRAIPVLEYLEFDGLTFIVMPRWDSPSSNDYATAEEVLNMAECIFDAVDFLHEHRIVHRDLEFQNVGLNVVIGKQRYPKGNHDPKEAMYAIIDFGFSLIYPYETHLEEATTTLRYGCEFEDENPPRNPFTLETYYAAKMIQHSARIVEKFIPEIGPFFDDILNAEEANRPFAREVLQRFRQLKSSLTTDQLKMPLEDRYWTDAVNFLREILSQVYN</sequence>
<dbReference type="InterPro" id="IPR011009">
    <property type="entry name" value="Kinase-like_dom_sf"/>
</dbReference>
<dbReference type="InterPro" id="IPR000719">
    <property type="entry name" value="Prot_kinase_dom"/>
</dbReference>
<accession>A0A409WKX4</accession>
<dbReference type="GO" id="GO:0005524">
    <property type="term" value="F:ATP binding"/>
    <property type="evidence" value="ECO:0007669"/>
    <property type="project" value="InterPro"/>
</dbReference>
<dbReference type="InParanoid" id="A0A409WKX4"/>
<name>A0A409WKX4_9AGAR</name>
<reference evidence="2 3" key="1">
    <citation type="journal article" date="2018" name="Evol. Lett.">
        <title>Horizontal gene cluster transfer increased hallucinogenic mushroom diversity.</title>
        <authorList>
            <person name="Reynolds H.T."/>
            <person name="Vijayakumar V."/>
            <person name="Gluck-Thaler E."/>
            <person name="Korotkin H.B."/>
            <person name="Matheny P.B."/>
            <person name="Slot J.C."/>
        </authorList>
    </citation>
    <scope>NUCLEOTIDE SEQUENCE [LARGE SCALE GENOMIC DNA]</scope>
    <source>
        <strain evidence="2 3">2629</strain>
    </source>
</reference>
<dbReference type="Gene3D" id="1.10.510.10">
    <property type="entry name" value="Transferase(Phosphotransferase) domain 1"/>
    <property type="match status" value="1"/>
</dbReference>
<feature type="domain" description="Protein kinase" evidence="1">
    <location>
        <begin position="103"/>
        <end position="407"/>
    </location>
</feature>
<protein>
    <recommendedName>
        <fullName evidence="1">Protein kinase domain-containing protein</fullName>
    </recommendedName>
</protein>
<dbReference type="Pfam" id="PF00069">
    <property type="entry name" value="Pkinase"/>
    <property type="match status" value="1"/>
</dbReference>
<gene>
    <name evidence="2" type="ORF">CVT24_012888</name>
</gene>
<dbReference type="Proteomes" id="UP000284842">
    <property type="component" value="Unassembled WGS sequence"/>
</dbReference>
<evidence type="ECO:0000313" key="2">
    <source>
        <dbReference type="EMBL" id="PPQ79174.1"/>
    </source>
</evidence>
<dbReference type="EMBL" id="NHTK01005430">
    <property type="protein sequence ID" value="PPQ79174.1"/>
    <property type="molecule type" value="Genomic_DNA"/>
</dbReference>
<dbReference type="GO" id="GO:0004672">
    <property type="term" value="F:protein kinase activity"/>
    <property type="evidence" value="ECO:0007669"/>
    <property type="project" value="InterPro"/>
</dbReference>
<evidence type="ECO:0000259" key="1">
    <source>
        <dbReference type="PROSITE" id="PS50011"/>
    </source>
</evidence>
<comment type="caution">
    <text evidence="2">The sequence shown here is derived from an EMBL/GenBank/DDBJ whole genome shotgun (WGS) entry which is preliminary data.</text>
</comment>